<accession>A0AAW0E622</accession>
<dbReference type="AlphaFoldDB" id="A0AAW0E622"/>
<proteinExistence type="predicted"/>
<evidence type="ECO:0000313" key="2">
    <source>
        <dbReference type="EMBL" id="KAK7059442.1"/>
    </source>
</evidence>
<organism evidence="2 3">
    <name type="scientific">Favolaschia claudopus</name>
    <dbReference type="NCBI Taxonomy" id="2862362"/>
    <lineage>
        <taxon>Eukaryota</taxon>
        <taxon>Fungi</taxon>
        <taxon>Dikarya</taxon>
        <taxon>Basidiomycota</taxon>
        <taxon>Agaricomycotina</taxon>
        <taxon>Agaricomycetes</taxon>
        <taxon>Agaricomycetidae</taxon>
        <taxon>Agaricales</taxon>
        <taxon>Marasmiineae</taxon>
        <taxon>Mycenaceae</taxon>
        <taxon>Favolaschia</taxon>
    </lineage>
</organism>
<comment type="caution">
    <text evidence="2">The sequence shown here is derived from an EMBL/GenBank/DDBJ whole genome shotgun (WGS) entry which is preliminary data.</text>
</comment>
<feature type="compositionally biased region" description="Low complexity" evidence="1">
    <location>
        <begin position="326"/>
        <end position="346"/>
    </location>
</feature>
<feature type="compositionally biased region" description="Polar residues" evidence="1">
    <location>
        <begin position="293"/>
        <end position="310"/>
    </location>
</feature>
<evidence type="ECO:0000313" key="3">
    <source>
        <dbReference type="Proteomes" id="UP001362999"/>
    </source>
</evidence>
<sequence>MDFRVSSTYRDLPPLPAPHPPRPSPSFVDLVFYQDFVVHYIPCELCGRIAANNAKLILSLAGRAMSEIVGWRCTYVVPSWYRPPQRKLGWSFWEGRVSWAILSLARHTSSKAQSSWVRDSTCANVSLILASSSSGGFFSRCGEPAVFPLFKSFWPSRSPPTPTTPPAPAMQSRLLLQHNTQIWMSSHRAPLKVLDCTLVHDWDWSGGQAGRADGTITQQIQQDHAVFRRRATGGQDDDDKTVDDKEQLTTALLLYLRKIRFISIRLVLECRIRLRAAGLRGERQHHAVGPAASDSTTQWASAASGSTTQWAPRRALPRAAVGVWGGKPQPSGPAPAKAPSSIAQSW</sequence>
<evidence type="ECO:0000256" key="1">
    <source>
        <dbReference type="SAM" id="MobiDB-lite"/>
    </source>
</evidence>
<gene>
    <name evidence="2" type="ORF">R3P38DRAFT_2758878</name>
</gene>
<dbReference type="EMBL" id="JAWWNJ010000003">
    <property type="protein sequence ID" value="KAK7059442.1"/>
    <property type="molecule type" value="Genomic_DNA"/>
</dbReference>
<name>A0AAW0E622_9AGAR</name>
<dbReference type="Proteomes" id="UP001362999">
    <property type="component" value="Unassembled WGS sequence"/>
</dbReference>
<feature type="region of interest" description="Disordered" evidence="1">
    <location>
        <begin position="283"/>
        <end position="346"/>
    </location>
</feature>
<protein>
    <submittedName>
        <fullName evidence="2">Uncharacterized protein</fullName>
    </submittedName>
</protein>
<keyword evidence="3" id="KW-1185">Reference proteome</keyword>
<reference evidence="2 3" key="1">
    <citation type="journal article" date="2024" name="J Genomics">
        <title>Draft genome sequencing and assembly of Favolaschia claudopus CIRM-BRFM 2984 isolated from oak limbs.</title>
        <authorList>
            <person name="Navarro D."/>
            <person name="Drula E."/>
            <person name="Chaduli D."/>
            <person name="Cazenave R."/>
            <person name="Ahrendt S."/>
            <person name="Wang J."/>
            <person name="Lipzen A."/>
            <person name="Daum C."/>
            <person name="Barry K."/>
            <person name="Grigoriev I.V."/>
            <person name="Favel A."/>
            <person name="Rosso M.N."/>
            <person name="Martin F."/>
        </authorList>
    </citation>
    <scope>NUCLEOTIDE SEQUENCE [LARGE SCALE GENOMIC DNA]</scope>
    <source>
        <strain evidence="2 3">CIRM-BRFM 2984</strain>
    </source>
</reference>